<organism evidence="2 3">
    <name type="scientific">Prorocentrum cordatum</name>
    <dbReference type="NCBI Taxonomy" id="2364126"/>
    <lineage>
        <taxon>Eukaryota</taxon>
        <taxon>Sar</taxon>
        <taxon>Alveolata</taxon>
        <taxon>Dinophyceae</taxon>
        <taxon>Prorocentrales</taxon>
        <taxon>Prorocentraceae</taxon>
        <taxon>Prorocentrum</taxon>
    </lineage>
</organism>
<dbReference type="Proteomes" id="UP001189429">
    <property type="component" value="Unassembled WGS sequence"/>
</dbReference>
<evidence type="ECO:0000313" key="2">
    <source>
        <dbReference type="EMBL" id="CAK0862724.1"/>
    </source>
</evidence>
<feature type="region of interest" description="Disordered" evidence="1">
    <location>
        <begin position="39"/>
        <end position="108"/>
    </location>
</feature>
<gene>
    <name evidence="2" type="ORF">PCOR1329_LOCUS51067</name>
</gene>
<comment type="caution">
    <text evidence="2">The sequence shown here is derived from an EMBL/GenBank/DDBJ whole genome shotgun (WGS) entry which is preliminary data.</text>
</comment>
<proteinExistence type="predicted"/>
<evidence type="ECO:0000313" key="3">
    <source>
        <dbReference type="Proteomes" id="UP001189429"/>
    </source>
</evidence>
<dbReference type="EMBL" id="CAUYUJ010016189">
    <property type="protein sequence ID" value="CAK0862724.1"/>
    <property type="molecule type" value="Genomic_DNA"/>
</dbReference>
<evidence type="ECO:0000256" key="1">
    <source>
        <dbReference type="SAM" id="MobiDB-lite"/>
    </source>
</evidence>
<accession>A0ABN9UTR9</accession>
<keyword evidence="3" id="KW-1185">Reference proteome</keyword>
<name>A0ABN9UTR9_9DINO</name>
<protein>
    <submittedName>
        <fullName evidence="2">Uncharacterized protein</fullName>
    </submittedName>
</protein>
<sequence>MGRAGPQHGDQRSADAALELAPAVDLSDDEGGRLVATHSQAGSLAGSTAASASSGASASHFRQGGCLPGALQKPQAKPQDRPLADVPAKRAKLTRWSPAAATGSTSWP</sequence>
<reference evidence="2" key="1">
    <citation type="submission" date="2023-10" db="EMBL/GenBank/DDBJ databases">
        <authorList>
            <person name="Chen Y."/>
            <person name="Shah S."/>
            <person name="Dougan E. K."/>
            <person name="Thang M."/>
            <person name="Chan C."/>
        </authorList>
    </citation>
    <scope>NUCLEOTIDE SEQUENCE [LARGE SCALE GENOMIC DNA]</scope>
</reference>
<feature type="compositionally biased region" description="Low complexity" evidence="1">
    <location>
        <begin position="41"/>
        <end position="59"/>
    </location>
</feature>